<proteinExistence type="predicted"/>
<keyword evidence="1" id="KW-0472">Membrane</keyword>
<keyword evidence="1" id="KW-1133">Transmembrane helix</keyword>
<name>A0A0E4CXQ8_9BACL</name>
<organism evidence="2 3">
    <name type="scientific">Paenibacillus riograndensis SBR5</name>
    <dbReference type="NCBI Taxonomy" id="1073571"/>
    <lineage>
        <taxon>Bacteria</taxon>
        <taxon>Bacillati</taxon>
        <taxon>Bacillota</taxon>
        <taxon>Bacilli</taxon>
        <taxon>Bacillales</taxon>
        <taxon>Paenibacillaceae</taxon>
        <taxon>Paenibacillus</taxon>
        <taxon>Paenibacillus sonchi group</taxon>
    </lineage>
</organism>
<dbReference type="InterPro" id="IPR046674">
    <property type="entry name" value="DUF6544"/>
</dbReference>
<dbReference type="AlphaFoldDB" id="A0A0E4CXQ8"/>
<dbReference type="PATRIC" id="fig|1073571.4.peg.4520"/>
<sequence>MILILVILVGITVGVMIFFHIPYSRTKAEFLRLADNGLSAAAASNDVFTSEDWKALPSPVQKYFETSGWTGTPKMSSMKAVFKGVDFILSPKKPAIQIDYTQYNFSQRPARIALIETSMYGIPFQGLDTYVEGKGSMKGVLAKLFTLFNQQGREMDQACLVTFLSESLLLPSAAIQSCITWEPIDDTHARAVIACYGITAGGIFSFNDNGECLSFTTDDRTAVGMDGSKQRVRWSALMKDYKQIDGVRQPTRLQAVWHYDSGDLVYFDSRNFRVEYSYRMTIK</sequence>
<dbReference type="Pfam" id="PF20181">
    <property type="entry name" value="DUF6544"/>
    <property type="match status" value="1"/>
</dbReference>
<feature type="transmembrane region" description="Helical" evidence="1">
    <location>
        <begin position="6"/>
        <end position="23"/>
    </location>
</feature>
<gene>
    <name evidence="2" type="ORF">PRIO_4224</name>
</gene>
<protein>
    <submittedName>
        <fullName evidence="2">Uncharacterized protein</fullName>
    </submittedName>
</protein>
<reference evidence="3" key="1">
    <citation type="submission" date="2015-03" db="EMBL/GenBank/DDBJ databases">
        <authorList>
            <person name="Wibberg D."/>
        </authorList>
    </citation>
    <scope>NUCLEOTIDE SEQUENCE [LARGE SCALE GENOMIC DNA]</scope>
</reference>
<dbReference type="HOGENOM" id="CLU_064054_0_0_9"/>
<accession>A0A0E4CXQ8</accession>
<dbReference type="EMBL" id="LN831776">
    <property type="protein sequence ID" value="CQR56626.1"/>
    <property type="molecule type" value="Genomic_DNA"/>
</dbReference>
<evidence type="ECO:0000313" key="2">
    <source>
        <dbReference type="EMBL" id="CQR56626.1"/>
    </source>
</evidence>
<evidence type="ECO:0000256" key="1">
    <source>
        <dbReference type="SAM" id="Phobius"/>
    </source>
</evidence>
<keyword evidence="1" id="KW-0812">Transmembrane</keyword>
<evidence type="ECO:0000313" key="3">
    <source>
        <dbReference type="Proteomes" id="UP000033163"/>
    </source>
</evidence>
<dbReference type="STRING" id="483937.AMQ84_16500"/>
<dbReference type="Proteomes" id="UP000033163">
    <property type="component" value="Chromosome I"/>
</dbReference>
<dbReference type="RefSeq" id="WP_020433654.1">
    <property type="nucleotide sequence ID" value="NZ_AGBD01001732.1"/>
</dbReference>
<dbReference type="KEGG" id="pri:PRIO_4224"/>